<feature type="transmembrane region" description="Helical" evidence="2">
    <location>
        <begin position="282"/>
        <end position="302"/>
    </location>
</feature>
<keyword evidence="2" id="KW-0812">Transmembrane</keyword>
<organism evidence="3 4">
    <name type="scientific">Sinisalibacter lacisalsi</name>
    <dbReference type="NCBI Taxonomy" id="1526570"/>
    <lineage>
        <taxon>Bacteria</taxon>
        <taxon>Pseudomonadati</taxon>
        <taxon>Pseudomonadota</taxon>
        <taxon>Alphaproteobacteria</taxon>
        <taxon>Rhodobacterales</taxon>
        <taxon>Roseobacteraceae</taxon>
        <taxon>Sinisalibacter</taxon>
    </lineage>
</organism>
<keyword evidence="2" id="KW-0472">Membrane</keyword>
<reference evidence="4" key="1">
    <citation type="journal article" date="2019" name="Int. J. Syst. Evol. Microbiol.">
        <title>The Global Catalogue of Microorganisms (GCM) 10K type strain sequencing project: providing services to taxonomists for standard genome sequencing and annotation.</title>
        <authorList>
            <consortium name="The Broad Institute Genomics Platform"/>
            <consortium name="The Broad Institute Genome Sequencing Center for Infectious Disease"/>
            <person name="Wu L."/>
            <person name="Ma J."/>
        </authorList>
    </citation>
    <scope>NUCLEOTIDE SEQUENCE [LARGE SCALE GENOMIC DNA]</scope>
    <source>
        <strain evidence="4">CGMCC 1.12922</strain>
    </source>
</reference>
<proteinExistence type="predicted"/>
<name>A0ABQ1QEJ2_9RHOB</name>
<gene>
    <name evidence="3" type="ORF">GCM10011358_06600</name>
</gene>
<evidence type="ECO:0000313" key="3">
    <source>
        <dbReference type="EMBL" id="GGD24826.1"/>
    </source>
</evidence>
<accession>A0ABQ1QEJ2</accession>
<comment type="caution">
    <text evidence="3">The sequence shown here is derived from an EMBL/GenBank/DDBJ whole genome shotgun (WGS) entry which is preliminary data.</text>
</comment>
<protein>
    <submittedName>
        <fullName evidence="3">Uncharacterized protein</fullName>
    </submittedName>
</protein>
<keyword evidence="4" id="KW-1185">Reference proteome</keyword>
<feature type="transmembrane region" description="Helical" evidence="2">
    <location>
        <begin position="122"/>
        <end position="144"/>
    </location>
</feature>
<keyword evidence="2" id="KW-1133">Transmembrane helix</keyword>
<dbReference type="RefSeq" id="WP_188526171.1">
    <property type="nucleotide sequence ID" value="NZ_BMGI01000001.1"/>
</dbReference>
<feature type="region of interest" description="Disordered" evidence="1">
    <location>
        <begin position="71"/>
        <end position="101"/>
    </location>
</feature>
<dbReference type="Proteomes" id="UP000617355">
    <property type="component" value="Unassembled WGS sequence"/>
</dbReference>
<evidence type="ECO:0000256" key="2">
    <source>
        <dbReference type="SAM" id="Phobius"/>
    </source>
</evidence>
<dbReference type="EMBL" id="BMGI01000001">
    <property type="protein sequence ID" value="GGD24826.1"/>
    <property type="molecule type" value="Genomic_DNA"/>
</dbReference>
<feature type="compositionally biased region" description="Polar residues" evidence="1">
    <location>
        <begin position="88"/>
        <end position="101"/>
    </location>
</feature>
<feature type="transmembrane region" description="Helical" evidence="2">
    <location>
        <begin position="164"/>
        <end position="191"/>
    </location>
</feature>
<sequence>MRPEDLVGQYEDLRASYEGGGMSHDAFLAECEGLMALDEAGTWWAVDASGQLLRHDSVSDTWQPGRLNAGASGPWAVRGGGKAPAPETGSTTSREPAPTRLTTSANAPAFSSLFDKESLTNIAIVFGVSLVISWLGWGLLMILPVSINALIPTGGCSGYAPKTFGMYVCSAFVGLSVVFGSIVLAMVMILLRKPITAVINKLNATVPQQHRSVMPAIVAAVFFAIVWSGSHYDTGYSVGIVSHRAFPAIVGVLVHLTIFYGPTVMQRFPAVFDARDRLSKPLRWVSLFLIPTGLSLLLTFQERVSNEAFKQQFVVIVGMLAAYVLLTPRPGAAGDAPATPGGGRR</sequence>
<evidence type="ECO:0000313" key="4">
    <source>
        <dbReference type="Proteomes" id="UP000617355"/>
    </source>
</evidence>
<feature type="transmembrane region" description="Helical" evidence="2">
    <location>
        <begin position="241"/>
        <end position="261"/>
    </location>
</feature>
<evidence type="ECO:0000256" key="1">
    <source>
        <dbReference type="SAM" id="MobiDB-lite"/>
    </source>
</evidence>
<feature type="transmembrane region" description="Helical" evidence="2">
    <location>
        <begin position="212"/>
        <end position="229"/>
    </location>
</feature>
<feature type="transmembrane region" description="Helical" evidence="2">
    <location>
        <begin position="308"/>
        <end position="326"/>
    </location>
</feature>